<protein>
    <recommendedName>
        <fullName evidence="3">Resolvase helix-turn-helix domain protein</fullName>
    </recommendedName>
</protein>
<evidence type="ECO:0000313" key="2">
    <source>
        <dbReference type="Proteomes" id="UP000034797"/>
    </source>
</evidence>
<organism evidence="1 2">
    <name type="scientific">Candidatus Collierbacteria bacterium GW2011_GWA2_44_99</name>
    <dbReference type="NCBI Taxonomy" id="1618380"/>
    <lineage>
        <taxon>Bacteria</taxon>
        <taxon>Candidatus Collieribacteriota</taxon>
    </lineage>
</organism>
<dbReference type="EMBL" id="LCJW01000001">
    <property type="protein sequence ID" value="KKT86787.1"/>
    <property type="molecule type" value="Genomic_DNA"/>
</dbReference>
<sequence length="224" mass="25568">MAKSKERLEARKMRLEGISIRKIANMVGVSKGTVSLWCGDIVLTKEQQDKLIEDDKKGGAVGRAKAWKSIREERLRRLSRNMQRGAKLVGQMSARDIFIAGVALYWAEGNKKNRRLVFSNSDPMMIKLMIKWLVDCLNIPRSDIYCKVGVNQIHINRVAKVEQYWSEVTGIPLNEFRKVSLKKVNSSKVYENTEEHFGTLNLIVKKSTDLNYLVLGLIEGLTRT</sequence>
<reference evidence="1 2" key="1">
    <citation type="journal article" date="2015" name="Nature">
        <title>rRNA introns, odd ribosomes, and small enigmatic genomes across a large radiation of phyla.</title>
        <authorList>
            <person name="Brown C.T."/>
            <person name="Hug L.A."/>
            <person name="Thomas B.C."/>
            <person name="Sharon I."/>
            <person name="Castelle C.J."/>
            <person name="Singh A."/>
            <person name="Wilkins M.J."/>
            <person name="Williams K.H."/>
            <person name="Banfield J.F."/>
        </authorList>
    </citation>
    <scope>NUCLEOTIDE SEQUENCE [LARGE SCALE GENOMIC DNA]</scope>
</reference>
<dbReference type="AlphaFoldDB" id="A0A0G1N158"/>
<evidence type="ECO:0000313" key="1">
    <source>
        <dbReference type="EMBL" id="KKT86787.1"/>
    </source>
</evidence>
<dbReference type="Proteomes" id="UP000034797">
    <property type="component" value="Unassembled WGS sequence"/>
</dbReference>
<accession>A0A0G1N158</accession>
<name>A0A0G1N158_9BACT</name>
<evidence type="ECO:0008006" key="3">
    <source>
        <dbReference type="Google" id="ProtNLM"/>
    </source>
</evidence>
<gene>
    <name evidence="1" type="ORF">UW84_C0001G0008</name>
</gene>
<comment type="caution">
    <text evidence="1">The sequence shown here is derived from an EMBL/GenBank/DDBJ whole genome shotgun (WGS) entry which is preliminary data.</text>
</comment>
<proteinExistence type="predicted"/>